<keyword evidence="4" id="KW-1185">Reference proteome</keyword>
<feature type="non-terminal residue" evidence="2">
    <location>
        <position position="1"/>
    </location>
</feature>
<dbReference type="InterPro" id="IPR028082">
    <property type="entry name" value="Peripla_BP_I"/>
</dbReference>
<evidence type="ECO:0000313" key="4">
    <source>
        <dbReference type="Proteomes" id="UP001642484"/>
    </source>
</evidence>
<name>A0ABP0IP40_9DINO</name>
<feature type="transmembrane region" description="Helical" evidence="1">
    <location>
        <begin position="160"/>
        <end position="183"/>
    </location>
</feature>
<evidence type="ECO:0000313" key="3">
    <source>
        <dbReference type="EMBL" id="CAK9004353.1"/>
    </source>
</evidence>
<reference evidence="2 4" key="1">
    <citation type="submission" date="2024-02" db="EMBL/GenBank/DDBJ databases">
        <authorList>
            <person name="Chen Y."/>
            <person name="Shah S."/>
            <person name="Dougan E. K."/>
            <person name="Thang M."/>
            <person name="Chan C."/>
        </authorList>
    </citation>
    <scope>NUCLEOTIDE SEQUENCE [LARGE SCALE GENOMIC DNA]</scope>
</reference>
<keyword evidence="1" id="KW-0472">Membrane</keyword>
<comment type="caution">
    <text evidence="2">The sequence shown here is derived from an EMBL/GenBank/DDBJ whole genome shotgun (WGS) entry which is preliminary data.</text>
</comment>
<keyword evidence="1" id="KW-1133">Transmembrane helix</keyword>
<evidence type="ECO:0008006" key="5">
    <source>
        <dbReference type="Google" id="ProtNLM"/>
    </source>
</evidence>
<evidence type="ECO:0000313" key="2">
    <source>
        <dbReference type="EMBL" id="CAK9004351.1"/>
    </source>
</evidence>
<organism evidence="2 4">
    <name type="scientific">Durusdinium trenchii</name>
    <dbReference type="NCBI Taxonomy" id="1381693"/>
    <lineage>
        <taxon>Eukaryota</taxon>
        <taxon>Sar</taxon>
        <taxon>Alveolata</taxon>
        <taxon>Dinophyceae</taxon>
        <taxon>Suessiales</taxon>
        <taxon>Symbiodiniaceae</taxon>
        <taxon>Durusdinium</taxon>
    </lineage>
</organism>
<accession>A0ABP0IP40</accession>
<sequence>ENMEKPLPCFKGYSPRSLLSLLDLRFDTGYPVGDLTTRVEDPYFDVKAHAVDATCAFAFGIQYLMRQGHTVQQIQRRDPDVYRKFSEYLRTELDFQGASGQVKFEGNDRKNLQVVQQVIDGVSVEVGMINENGTTITWFANGTTGRFWQEEPAETFELMWILHPIALTLAICCPCLLGCWIGYRIRAAMNSQSNAAQQ</sequence>
<dbReference type="EMBL" id="CAXAMN010003369">
    <property type="protein sequence ID" value="CAK9004353.1"/>
    <property type="molecule type" value="Genomic_DNA"/>
</dbReference>
<dbReference type="SUPFAM" id="SSF53822">
    <property type="entry name" value="Periplasmic binding protein-like I"/>
    <property type="match status" value="1"/>
</dbReference>
<dbReference type="EMBL" id="CAXAMN010003367">
    <property type="protein sequence ID" value="CAK9004351.1"/>
    <property type="molecule type" value="Genomic_DNA"/>
</dbReference>
<evidence type="ECO:0000256" key="1">
    <source>
        <dbReference type="SAM" id="Phobius"/>
    </source>
</evidence>
<dbReference type="Gene3D" id="3.40.50.2300">
    <property type="match status" value="2"/>
</dbReference>
<proteinExistence type="predicted"/>
<dbReference type="Proteomes" id="UP001642484">
    <property type="component" value="Unassembled WGS sequence"/>
</dbReference>
<keyword evidence="1" id="KW-0812">Transmembrane</keyword>
<protein>
    <recommendedName>
        <fullName evidence="5">Receptor ligand binding region domain-containing protein</fullName>
    </recommendedName>
</protein>
<gene>
    <name evidence="2" type="ORF">CCMP2556_LOCUS7648</name>
    <name evidence="3" type="ORF">CCMP2556_LOCUS7649</name>
</gene>